<dbReference type="InterPro" id="IPR011330">
    <property type="entry name" value="Glyco_hydro/deAcase_b/a-brl"/>
</dbReference>
<dbReference type="Gene3D" id="3.20.20.370">
    <property type="entry name" value="Glycoside hydrolase/deacetylase"/>
    <property type="match status" value="1"/>
</dbReference>
<dbReference type="NCBIfam" id="NF003816">
    <property type="entry name" value="PRK05406.1-5"/>
    <property type="match status" value="1"/>
</dbReference>
<dbReference type="PATRIC" id="fig|1121290.3.peg.556"/>
<dbReference type="SUPFAM" id="SSF88713">
    <property type="entry name" value="Glycoside hydrolase/deacetylase"/>
    <property type="match status" value="1"/>
</dbReference>
<comment type="caution">
    <text evidence="2">The sequence shown here is derived from an EMBL/GenBank/DDBJ whole genome shotgun (WGS) entry which is preliminary data.</text>
</comment>
<dbReference type="Pfam" id="PF03746">
    <property type="entry name" value="LamB_YcsF"/>
    <property type="match status" value="1"/>
</dbReference>
<comment type="subunit">
    <text evidence="1">Forms a complex composed of PxpA, PxpB and PxpC.</text>
</comment>
<evidence type="ECO:0000256" key="1">
    <source>
        <dbReference type="HAMAP-Rule" id="MF_00691"/>
    </source>
</evidence>
<evidence type="ECO:0000313" key="2">
    <source>
        <dbReference type="EMBL" id="OFI06961.1"/>
    </source>
</evidence>
<keyword evidence="3" id="KW-1185">Reference proteome</keyword>
<dbReference type="EMBL" id="LZFO01000006">
    <property type="protein sequence ID" value="OFI06961.1"/>
    <property type="molecule type" value="Genomic_DNA"/>
</dbReference>
<sequence length="257" mass="28464">MSIVVDLNSDVGESFGNYKIGLDEEVLKYVSSVNIACGWHAGDPVIMDKTIDIAIKNKLGIGAHPGYPDLMGFGRRKMDISLKEARNYTIYQLGALKAFAESKKYKIQHIKLHGAFYNFCSVNYDMAKEVAKGIYDVDKDIIVMGLAGSLMIKAARDVGLKSAEEVFADRAYNADGTLVSRKFQGAVIEDKNLAIQRVIRMVQEGKVKAINGEDINIKADSICVHGDNPEALEFVKLIKRTLEDNNVSIKPLKEFIK</sequence>
<comment type="similarity">
    <text evidence="1">Belongs to the LamB/PxpA family.</text>
</comment>
<organism evidence="2 3">
    <name type="scientific">Clostridium acetireducens DSM 10703</name>
    <dbReference type="NCBI Taxonomy" id="1121290"/>
    <lineage>
        <taxon>Bacteria</taxon>
        <taxon>Bacillati</taxon>
        <taxon>Bacillota</taxon>
        <taxon>Clostridia</taxon>
        <taxon>Eubacteriales</taxon>
        <taxon>Clostridiaceae</taxon>
        <taxon>Clostridium</taxon>
    </lineage>
</organism>
<dbReference type="PANTHER" id="PTHR30292:SF0">
    <property type="entry name" value="5-OXOPROLINASE SUBUNIT A"/>
    <property type="match status" value="1"/>
</dbReference>
<evidence type="ECO:0000313" key="3">
    <source>
        <dbReference type="Proteomes" id="UP000175744"/>
    </source>
</evidence>
<dbReference type="GO" id="GO:0005975">
    <property type="term" value="P:carbohydrate metabolic process"/>
    <property type="evidence" value="ECO:0007669"/>
    <property type="project" value="InterPro"/>
</dbReference>
<comment type="function">
    <text evidence="1">Catalyzes the cleavage of 5-oxoproline to form L-glutamate coupled to the hydrolysis of ATP to ADP and inorganic phosphate.</text>
</comment>
<name>A0A1E8F0J0_9CLOT</name>
<dbReference type="STRING" id="1121290.CLAOCE_05470"/>
<dbReference type="Proteomes" id="UP000175744">
    <property type="component" value="Unassembled WGS sequence"/>
</dbReference>
<dbReference type="EC" id="3.5.2.9" evidence="1"/>
<dbReference type="GO" id="GO:0005524">
    <property type="term" value="F:ATP binding"/>
    <property type="evidence" value="ECO:0007669"/>
    <property type="project" value="UniProtKB-UniRule"/>
</dbReference>
<proteinExistence type="inferred from homology"/>
<keyword evidence="1" id="KW-0067">ATP-binding</keyword>
<dbReference type="PANTHER" id="PTHR30292">
    <property type="entry name" value="UNCHARACTERIZED PROTEIN YBGL-RELATED"/>
    <property type="match status" value="1"/>
</dbReference>
<dbReference type="GO" id="GO:0017168">
    <property type="term" value="F:5-oxoprolinase (ATP-hydrolyzing) activity"/>
    <property type="evidence" value="ECO:0007669"/>
    <property type="project" value="UniProtKB-UniRule"/>
</dbReference>
<dbReference type="OrthoDB" id="9773478at2"/>
<dbReference type="NCBIfam" id="NF003814">
    <property type="entry name" value="PRK05406.1-3"/>
    <property type="match status" value="1"/>
</dbReference>
<gene>
    <name evidence="1" type="primary">pxpA</name>
    <name evidence="2" type="ORF">CLOACE_05470</name>
</gene>
<dbReference type="CDD" id="cd10787">
    <property type="entry name" value="LamB_YcsF_like"/>
    <property type="match status" value="1"/>
</dbReference>
<dbReference type="HAMAP" id="MF_00691">
    <property type="entry name" value="PxpA"/>
    <property type="match status" value="1"/>
</dbReference>
<protein>
    <recommendedName>
        <fullName evidence="1">5-oxoprolinase subunit A</fullName>
        <shortName evidence="1">5-OPase subunit A</shortName>
        <ecNumber evidence="1">3.5.2.9</ecNumber>
    </recommendedName>
    <alternativeName>
        <fullName evidence="1">5-oxoprolinase (ATP-hydrolyzing) subunit A</fullName>
    </alternativeName>
</protein>
<comment type="catalytic activity">
    <reaction evidence="1">
        <text>5-oxo-L-proline + ATP + 2 H2O = L-glutamate + ADP + phosphate + H(+)</text>
        <dbReference type="Rhea" id="RHEA:10348"/>
        <dbReference type="ChEBI" id="CHEBI:15377"/>
        <dbReference type="ChEBI" id="CHEBI:15378"/>
        <dbReference type="ChEBI" id="CHEBI:29985"/>
        <dbReference type="ChEBI" id="CHEBI:30616"/>
        <dbReference type="ChEBI" id="CHEBI:43474"/>
        <dbReference type="ChEBI" id="CHEBI:58402"/>
        <dbReference type="ChEBI" id="CHEBI:456216"/>
        <dbReference type="EC" id="3.5.2.9"/>
    </reaction>
</comment>
<reference evidence="2 3" key="1">
    <citation type="submission" date="2016-06" db="EMBL/GenBank/DDBJ databases">
        <title>Genome sequence of Clostridium acetireducens DSM 10703.</title>
        <authorList>
            <person name="Poehlein A."/>
            <person name="Fluechter S."/>
            <person name="Duerre P."/>
            <person name="Daniel R."/>
        </authorList>
    </citation>
    <scope>NUCLEOTIDE SEQUENCE [LARGE SCALE GENOMIC DNA]</scope>
    <source>
        <strain evidence="2 3">DSM 10703</strain>
    </source>
</reference>
<dbReference type="AlphaFoldDB" id="A0A1E8F0J0"/>
<accession>A0A1E8F0J0</accession>
<keyword evidence="1" id="KW-0378">Hydrolase</keyword>
<keyword evidence="1" id="KW-0547">Nucleotide-binding</keyword>
<dbReference type="InterPro" id="IPR005501">
    <property type="entry name" value="LamB/YcsF/PxpA-like"/>
</dbReference>